<feature type="coiled-coil region" evidence="2">
    <location>
        <begin position="144"/>
        <end position="222"/>
    </location>
</feature>
<dbReference type="InterPro" id="IPR051876">
    <property type="entry name" value="ODA-DC/CCD"/>
</dbReference>
<evidence type="ECO:0000259" key="4">
    <source>
        <dbReference type="Pfam" id="PF21773"/>
    </source>
</evidence>
<dbReference type="OrthoDB" id="6766775at2759"/>
<comment type="caution">
    <text evidence="5">The sequence shown here is derived from an EMBL/GenBank/DDBJ whole genome shotgun (WGS) entry which is preliminary data.</text>
</comment>
<feature type="signal peptide" evidence="3">
    <location>
        <begin position="1"/>
        <end position="20"/>
    </location>
</feature>
<accession>A0A8K0G4B9</accession>
<sequence length="384" mass="45267">LLACHVFLISLLFNEPHSLTTNIHAVTTQSFILQIEKRVFDLRAKQVTDSQFQEKVRAGSKLTDILQNQLDTEIKRFCTALTNNKKLREEIDHLLKERARFNTVWEKLLANINQGKKLMLDLIEQATVAYDQREEWCSKLQALKVRNQNDLMLHTQEMKELQRQLDHDHMLYDFLGVKGQKRILRDLEEKEMRKREMQKEELDRQMMRYQEMLKEIQDLVNEEDVNRLASQYFKQEEENFALFNYVNELNHEIEVINENIDQLRVEIENQKELNEIRARQQKETIDTLNADLEEATQQANTAQERLNNTNQGLTELLNGIEGLFNLVARNNVICITGDDAGISNYNVMLYLGFLERKVGELTANMYLKEKALVSFKNIKIKDYI</sequence>
<evidence type="ECO:0000256" key="3">
    <source>
        <dbReference type="SAM" id="SignalP"/>
    </source>
</evidence>
<keyword evidence="6" id="KW-1185">Reference proteome</keyword>
<dbReference type="PANTHER" id="PTHR21694:SF18">
    <property type="entry name" value="COILED-COIL DOMAIN-CONTAINING PROTEIN 63"/>
    <property type="match status" value="1"/>
</dbReference>
<dbReference type="AlphaFoldDB" id="A0A8K0G4B9"/>
<dbReference type="InterPro" id="IPR049258">
    <property type="entry name" value="ODAD1_CC"/>
</dbReference>
<feature type="non-terminal residue" evidence="5">
    <location>
        <position position="1"/>
    </location>
</feature>
<feature type="domain" description="ODAD1 central coiled coil region" evidence="4">
    <location>
        <begin position="61"/>
        <end position="327"/>
    </location>
</feature>
<feature type="coiled-coil region" evidence="2">
    <location>
        <begin position="246"/>
        <end position="312"/>
    </location>
</feature>
<keyword evidence="1 2" id="KW-0175">Coiled coil</keyword>
<feature type="chain" id="PRO_5035466925" description="ODAD1 central coiled coil region domain-containing protein" evidence="3">
    <location>
        <begin position="21"/>
        <end position="384"/>
    </location>
</feature>
<proteinExistence type="predicted"/>
<evidence type="ECO:0000313" key="6">
    <source>
        <dbReference type="Proteomes" id="UP000801492"/>
    </source>
</evidence>
<protein>
    <recommendedName>
        <fullName evidence="4">ODAD1 central coiled coil region domain-containing protein</fullName>
    </recommendedName>
</protein>
<dbReference type="EMBL" id="VTPC01080834">
    <property type="protein sequence ID" value="KAF2887967.1"/>
    <property type="molecule type" value="Genomic_DNA"/>
</dbReference>
<reference evidence="5" key="1">
    <citation type="submission" date="2019-08" db="EMBL/GenBank/DDBJ databases">
        <title>The genome of the North American firefly Photinus pyralis.</title>
        <authorList>
            <consortium name="Photinus pyralis genome working group"/>
            <person name="Fallon T.R."/>
            <person name="Sander Lower S.E."/>
            <person name="Weng J.-K."/>
        </authorList>
    </citation>
    <scope>NUCLEOTIDE SEQUENCE</scope>
    <source>
        <strain evidence="5">TRF0915ILg1</strain>
        <tissue evidence="5">Whole body</tissue>
    </source>
</reference>
<keyword evidence="3" id="KW-0732">Signal</keyword>
<dbReference type="Proteomes" id="UP000801492">
    <property type="component" value="Unassembled WGS sequence"/>
</dbReference>
<evidence type="ECO:0000313" key="5">
    <source>
        <dbReference type="EMBL" id="KAF2887967.1"/>
    </source>
</evidence>
<dbReference type="PANTHER" id="PTHR21694">
    <property type="entry name" value="COILED-COIL DOMAIN-CONTAINING PROTEIN 63"/>
    <property type="match status" value="1"/>
</dbReference>
<evidence type="ECO:0000256" key="2">
    <source>
        <dbReference type="SAM" id="Coils"/>
    </source>
</evidence>
<gene>
    <name evidence="5" type="ORF">ILUMI_18206</name>
</gene>
<dbReference type="Pfam" id="PF21773">
    <property type="entry name" value="ODAD1_CC"/>
    <property type="match status" value="1"/>
</dbReference>
<organism evidence="5 6">
    <name type="scientific">Ignelater luminosus</name>
    <name type="common">Cucubano</name>
    <name type="synonym">Pyrophorus luminosus</name>
    <dbReference type="NCBI Taxonomy" id="2038154"/>
    <lineage>
        <taxon>Eukaryota</taxon>
        <taxon>Metazoa</taxon>
        <taxon>Ecdysozoa</taxon>
        <taxon>Arthropoda</taxon>
        <taxon>Hexapoda</taxon>
        <taxon>Insecta</taxon>
        <taxon>Pterygota</taxon>
        <taxon>Neoptera</taxon>
        <taxon>Endopterygota</taxon>
        <taxon>Coleoptera</taxon>
        <taxon>Polyphaga</taxon>
        <taxon>Elateriformia</taxon>
        <taxon>Elateroidea</taxon>
        <taxon>Elateridae</taxon>
        <taxon>Agrypninae</taxon>
        <taxon>Pyrophorini</taxon>
        <taxon>Ignelater</taxon>
    </lineage>
</organism>
<name>A0A8K0G4B9_IGNLU</name>
<evidence type="ECO:0000256" key="1">
    <source>
        <dbReference type="ARBA" id="ARBA00023054"/>
    </source>
</evidence>